<feature type="transmembrane region" description="Helical" evidence="13">
    <location>
        <begin position="188"/>
        <end position="210"/>
    </location>
</feature>
<evidence type="ECO:0000256" key="5">
    <source>
        <dbReference type="ARBA" id="ARBA00022670"/>
    </source>
</evidence>
<evidence type="ECO:0000256" key="7">
    <source>
        <dbReference type="ARBA" id="ARBA00022723"/>
    </source>
</evidence>
<evidence type="ECO:0000256" key="8">
    <source>
        <dbReference type="ARBA" id="ARBA00022801"/>
    </source>
</evidence>
<dbReference type="CDD" id="cd06158">
    <property type="entry name" value="S2P-M50_like_1"/>
    <property type="match status" value="1"/>
</dbReference>
<keyword evidence="11" id="KW-0482">Metalloprotease</keyword>
<keyword evidence="7" id="KW-0479">Metal-binding</keyword>
<organism evidence="15 16">
    <name type="scientific">Candidatus Desulfatibia vada</name>
    <dbReference type="NCBI Taxonomy" id="2841696"/>
    <lineage>
        <taxon>Bacteria</taxon>
        <taxon>Pseudomonadati</taxon>
        <taxon>Thermodesulfobacteriota</taxon>
        <taxon>Desulfobacteria</taxon>
        <taxon>Desulfobacterales</taxon>
        <taxon>Desulfobacterales incertae sedis</taxon>
        <taxon>Candidatus Desulfatibia</taxon>
    </lineage>
</organism>
<feature type="transmembrane region" description="Helical" evidence="13">
    <location>
        <begin position="95"/>
        <end position="121"/>
    </location>
</feature>
<dbReference type="Pfam" id="PF02163">
    <property type="entry name" value="Peptidase_M50"/>
    <property type="match status" value="1"/>
</dbReference>
<evidence type="ECO:0000256" key="2">
    <source>
        <dbReference type="ARBA" id="ARBA00004651"/>
    </source>
</evidence>
<dbReference type="GO" id="GO:0005886">
    <property type="term" value="C:plasma membrane"/>
    <property type="evidence" value="ECO:0007669"/>
    <property type="project" value="UniProtKB-SubCell"/>
</dbReference>
<evidence type="ECO:0000256" key="11">
    <source>
        <dbReference type="ARBA" id="ARBA00023049"/>
    </source>
</evidence>
<evidence type="ECO:0000256" key="9">
    <source>
        <dbReference type="ARBA" id="ARBA00022833"/>
    </source>
</evidence>
<comment type="cofactor">
    <cofactor evidence="1">
        <name>Zn(2+)</name>
        <dbReference type="ChEBI" id="CHEBI:29105"/>
    </cofactor>
</comment>
<dbReference type="GO" id="GO:0006508">
    <property type="term" value="P:proteolysis"/>
    <property type="evidence" value="ECO:0007669"/>
    <property type="project" value="UniProtKB-KW"/>
</dbReference>
<name>A0A8J6P3Y9_9BACT</name>
<dbReference type="Proteomes" id="UP000605201">
    <property type="component" value="Unassembled WGS sequence"/>
</dbReference>
<reference evidence="15 16" key="1">
    <citation type="submission" date="2020-08" db="EMBL/GenBank/DDBJ databases">
        <title>Bridging the membrane lipid divide: bacteria of the FCB group superphylum have the potential to synthesize archaeal ether lipids.</title>
        <authorList>
            <person name="Villanueva L."/>
            <person name="Von Meijenfeldt F.A.B."/>
            <person name="Westbye A.B."/>
            <person name="Yadav S."/>
            <person name="Hopmans E.C."/>
            <person name="Dutilh B.E."/>
            <person name="Sinninghe Damste J.S."/>
        </authorList>
    </citation>
    <scope>NUCLEOTIDE SEQUENCE [LARGE SCALE GENOMIC DNA]</scope>
    <source>
        <strain evidence="15">NIOZ-UU17</strain>
    </source>
</reference>
<evidence type="ECO:0000313" key="15">
    <source>
        <dbReference type="EMBL" id="MBC8434238.1"/>
    </source>
</evidence>
<evidence type="ECO:0000313" key="16">
    <source>
        <dbReference type="Proteomes" id="UP000605201"/>
    </source>
</evidence>
<dbReference type="InterPro" id="IPR052348">
    <property type="entry name" value="Metallopeptidase_M50B"/>
</dbReference>
<evidence type="ECO:0000256" key="6">
    <source>
        <dbReference type="ARBA" id="ARBA00022692"/>
    </source>
</evidence>
<feature type="transmembrane region" description="Helical" evidence="13">
    <location>
        <begin position="54"/>
        <end position="75"/>
    </location>
</feature>
<comment type="similarity">
    <text evidence="3">Belongs to the peptidase M50B family.</text>
</comment>
<dbReference type="EMBL" id="JACNIG010000403">
    <property type="protein sequence ID" value="MBC8434238.1"/>
    <property type="molecule type" value="Genomic_DNA"/>
</dbReference>
<feature type="transmembrane region" description="Helical" evidence="13">
    <location>
        <begin position="142"/>
        <end position="159"/>
    </location>
</feature>
<dbReference type="GO" id="GO:0008237">
    <property type="term" value="F:metallopeptidase activity"/>
    <property type="evidence" value="ECO:0007669"/>
    <property type="project" value="UniProtKB-KW"/>
</dbReference>
<dbReference type="InterPro" id="IPR044537">
    <property type="entry name" value="Rip2-like"/>
</dbReference>
<accession>A0A8J6P3Y9</accession>
<gene>
    <name evidence="15" type="ORF">H8D96_20200</name>
</gene>
<evidence type="ECO:0000256" key="12">
    <source>
        <dbReference type="ARBA" id="ARBA00023136"/>
    </source>
</evidence>
<keyword evidence="9" id="KW-0862">Zinc</keyword>
<feature type="domain" description="Peptidase M50" evidence="14">
    <location>
        <begin position="13"/>
        <end position="198"/>
    </location>
</feature>
<keyword evidence="12 13" id="KW-0472">Membrane</keyword>
<keyword evidence="8" id="KW-0378">Hydrolase</keyword>
<evidence type="ECO:0000256" key="10">
    <source>
        <dbReference type="ARBA" id="ARBA00022989"/>
    </source>
</evidence>
<dbReference type="PANTHER" id="PTHR35864:SF1">
    <property type="entry name" value="ZINC METALLOPROTEASE YWHC-RELATED"/>
    <property type="match status" value="1"/>
</dbReference>
<keyword evidence="5 15" id="KW-0645">Protease</keyword>
<evidence type="ECO:0000256" key="3">
    <source>
        <dbReference type="ARBA" id="ARBA00007931"/>
    </source>
</evidence>
<dbReference type="GO" id="GO:0046872">
    <property type="term" value="F:metal ion binding"/>
    <property type="evidence" value="ECO:0007669"/>
    <property type="project" value="UniProtKB-KW"/>
</dbReference>
<dbReference type="InterPro" id="IPR008915">
    <property type="entry name" value="Peptidase_M50"/>
</dbReference>
<evidence type="ECO:0000256" key="1">
    <source>
        <dbReference type="ARBA" id="ARBA00001947"/>
    </source>
</evidence>
<comment type="subcellular location">
    <subcellularLocation>
        <location evidence="2">Cell membrane</location>
        <topology evidence="2">Multi-pass membrane protein</topology>
    </subcellularLocation>
</comment>
<evidence type="ECO:0000259" key="14">
    <source>
        <dbReference type="Pfam" id="PF02163"/>
    </source>
</evidence>
<evidence type="ECO:0000256" key="4">
    <source>
        <dbReference type="ARBA" id="ARBA00022475"/>
    </source>
</evidence>
<evidence type="ECO:0000256" key="13">
    <source>
        <dbReference type="SAM" id="Phobius"/>
    </source>
</evidence>
<keyword evidence="6 13" id="KW-0812">Transmembrane</keyword>
<keyword evidence="4" id="KW-1003">Cell membrane</keyword>
<dbReference type="PANTHER" id="PTHR35864">
    <property type="entry name" value="ZINC METALLOPROTEASE MJ0611-RELATED"/>
    <property type="match status" value="1"/>
</dbReference>
<dbReference type="AlphaFoldDB" id="A0A8J6P3Y9"/>
<proteinExistence type="inferred from homology"/>
<keyword evidence="10 13" id="KW-1133">Transmembrane helix</keyword>
<sequence>MFNNFDLNQLVVMIVPLLLAVTIHEVAHGYVAYRLGDPTAKLAGRLTLNPVKHLDFIGSFLLPLVLKFSGSPIIFGYAKPVPVNFANFRNLRKSTIYVASAGVIANLALAIVTGVSFQLLLHFKSIWYPSIFRPIIMDLFHMLGYSVVINLVLALFNLIPVPPLDGGRLFAMLLPARLRVHFARIEPFGMVIIIFLLITNSLGKLIPFFLNPLINILLGR</sequence>
<comment type="caution">
    <text evidence="15">The sequence shown here is derived from an EMBL/GenBank/DDBJ whole genome shotgun (WGS) entry which is preliminary data.</text>
</comment>
<feature type="transmembrane region" description="Helical" evidence="13">
    <location>
        <begin position="12"/>
        <end position="33"/>
    </location>
</feature>
<protein>
    <submittedName>
        <fullName evidence="15">Site-2 protease family protein</fullName>
    </submittedName>
</protein>